<proteinExistence type="predicted"/>
<accession>C5L7W8</accession>
<protein>
    <recommendedName>
        <fullName evidence="3">FLYWCH-type domain-containing protein</fullName>
    </recommendedName>
</protein>
<sequence>MQLMDRKELHILPHFGEDIDLAYGGFVFKEDTPGRSPPGTTYWACSRVQRATRTESALYCPARLTVYDDISGDENQLLLLKAPKPHVCGEENAEGHRLRMRMDRLVCSGALGPRGAAADVYDEFTVQAAQE</sequence>
<dbReference type="Proteomes" id="UP000007800">
    <property type="component" value="Unassembled WGS sequence"/>
</dbReference>
<dbReference type="RefSeq" id="XP_002775360.1">
    <property type="nucleotide sequence ID" value="XM_002775314.1"/>
</dbReference>
<dbReference type="EMBL" id="GG679955">
    <property type="protein sequence ID" value="EER07176.1"/>
    <property type="molecule type" value="Genomic_DNA"/>
</dbReference>
<dbReference type="AlphaFoldDB" id="C5L7W8"/>
<evidence type="ECO:0000313" key="2">
    <source>
        <dbReference type="Proteomes" id="UP000007800"/>
    </source>
</evidence>
<feature type="non-terminal residue" evidence="1">
    <location>
        <position position="131"/>
    </location>
</feature>
<gene>
    <name evidence="1" type="ORF">Pmar_PMAR000332</name>
</gene>
<reference evidence="1 2" key="1">
    <citation type="submission" date="2008-07" db="EMBL/GenBank/DDBJ databases">
        <authorList>
            <person name="El-Sayed N."/>
            <person name="Caler E."/>
            <person name="Inman J."/>
            <person name="Amedeo P."/>
            <person name="Hass B."/>
            <person name="Wortman J."/>
        </authorList>
    </citation>
    <scope>NUCLEOTIDE SEQUENCE [LARGE SCALE GENOMIC DNA]</scope>
    <source>
        <strain evidence="2">ATCC 50983 / TXsc</strain>
    </source>
</reference>
<organism evidence="2">
    <name type="scientific">Perkinsus marinus (strain ATCC 50983 / TXsc)</name>
    <dbReference type="NCBI Taxonomy" id="423536"/>
    <lineage>
        <taxon>Eukaryota</taxon>
        <taxon>Sar</taxon>
        <taxon>Alveolata</taxon>
        <taxon>Perkinsozoa</taxon>
        <taxon>Perkinsea</taxon>
        <taxon>Perkinsida</taxon>
        <taxon>Perkinsidae</taxon>
        <taxon>Perkinsus</taxon>
    </lineage>
</organism>
<keyword evidence="2" id="KW-1185">Reference proteome</keyword>
<evidence type="ECO:0000313" key="1">
    <source>
        <dbReference type="EMBL" id="EER07176.1"/>
    </source>
</evidence>
<name>C5L7W8_PERM5</name>
<dbReference type="GeneID" id="9059767"/>
<evidence type="ECO:0008006" key="3">
    <source>
        <dbReference type="Google" id="ProtNLM"/>
    </source>
</evidence>
<dbReference type="InParanoid" id="C5L7W8"/>